<proteinExistence type="predicted"/>
<reference evidence="1" key="2">
    <citation type="submission" date="2025-03" db="EMBL/GenBank/DDBJ databases">
        <authorList>
            <consortium name="ELIXIR-Norway"/>
            <consortium name="Elixir Norway"/>
        </authorList>
    </citation>
    <scope>NUCLEOTIDE SEQUENCE</scope>
</reference>
<accession>A0AC59Y4I1</accession>
<reference evidence="1" key="1">
    <citation type="submission" date="2023-05" db="EMBL/GenBank/DDBJ databases">
        <authorList>
            <consortium name="ELIXIR-Norway"/>
        </authorList>
    </citation>
    <scope>NUCLEOTIDE SEQUENCE</scope>
</reference>
<evidence type="ECO:0000313" key="1">
    <source>
        <dbReference type="EMBL" id="CAM9379115.1"/>
    </source>
</evidence>
<gene>
    <name evidence="1" type="ORF">MRATA1EN22A_LOCUS1696</name>
</gene>
<organism evidence="1 2">
    <name type="scientific">Rangifer tarandus platyrhynchus</name>
    <name type="common">Svalbard reindeer</name>
    <dbReference type="NCBI Taxonomy" id="3082113"/>
    <lineage>
        <taxon>Eukaryota</taxon>
        <taxon>Metazoa</taxon>
        <taxon>Chordata</taxon>
        <taxon>Craniata</taxon>
        <taxon>Vertebrata</taxon>
        <taxon>Euteleostomi</taxon>
        <taxon>Mammalia</taxon>
        <taxon>Eutheria</taxon>
        <taxon>Laurasiatheria</taxon>
        <taxon>Artiodactyla</taxon>
        <taxon>Ruminantia</taxon>
        <taxon>Pecora</taxon>
        <taxon>Cervidae</taxon>
        <taxon>Odocoileinae</taxon>
        <taxon>Rangifer</taxon>
    </lineage>
</organism>
<dbReference type="EMBL" id="OX596094">
    <property type="protein sequence ID" value="CAM9379115.1"/>
    <property type="molecule type" value="Genomic_DNA"/>
</dbReference>
<sequence>MAPPNSSCGAPPHRLRLARAGGTSHPALRDPRQRTLSGPGNVAVTGNAFIVPCGGDVCQNASTNPLQVLRSWPRPSGQPRPHSPALLAFPRQVSFLSWTRSRFPGLLTIPPPQSSNWKGGGGCKEKSGGSLPPPPAQALPPPPPREDGGLRARLHPPGSRASILRRSTSSAPVGAMPSGCL</sequence>
<protein>
    <submittedName>
        <fullName evidence="1">Uncharacterized protein</fullName>
    </submittedName>
</protein>
<name>A0AC59Y4I1_RANTA</name>
<evidence type="ECO:0000313" key="2">
    <source>
        <dbReference type="Proteomes" id="UP001162501"/>
    </source>
</evidence>
<dbReference type="Proteomes" id="UP001162501">
    <property type="component" value="Chromosome 10"/>
</dbReference>